<dbReference type="SUPFAM" id="SSF51905">
    <property type="entry name" value="FAD/NAD(P)-binding domain"/>
    <property type="match status" value="1"/>
</dbReference>
<dbReference type="Gene3D" id="3.50.50.60">
    <property type="entry name" value="FAD/NAD(P)-binding domain"/>
    <property type="match status" value="1"/>
</dbReference>
<evidence type="ECO:0000259" key="8">
    <source>
        <dbReference type="Pfam" id="PF01593"/>
    </source>
</evidence>
<evidence type="ECO:0000256" key="2">
    <source>
        <dbReference type="ARBA" id="ARBA00005833"/>
    </source>
</evidence>
<name>A0ABQ4QBK3_9HYPH</name>
<feature type="domain" description="Amine oxidase" evidence="8">
    <location>
        <begin position="189"/>
        <end position="431"/>
    </location>
</feature>
<comment type="caution">
    <text evidence="9">The sequence shown here is derived from an EMBL/GenBank/DDBJ whole genome shotgun (WGS) entry which is preliminary data.</text>
</comment>
<evidence type="ECO:0000313" key="10">
    <source>
        <dbReference type="Proteomes" id="UP001055117"/>
    </source>
</evidence>
<feature type="signal peptide" evidence="7">
    <location>
        <begin position="1"/>
        <end position="21"/>
    </location>
</feature>
<evidence type="ECO:0000256" key="4">
    <source>
        <dbReference type="ARBA" id="ARBA00017871"/>
    </source>
</evidence>
<dbReference type="SUPFAM" id="SSF54373">
    <property type="entry name" value="FAD-linked reductases, C-terminal domain"/>
    <property type="match status" value="1"/>
</dbReference>
<dbReference type="Proteomes" id="UP001055117">
    <property type="component" value="Unassembled WGS sequence"/>
</dbReference>
<dbReference type="Pfam" id="PF13450">
    <property type="entry name" value="NAD_binding_8"/>
    <property type="match status" value="1"/>
</dbReference>
<comment type="catalytic activity">
    <reaction evidence="6">
        <text>L-tryptophan + O2 = indole-3-acetamide + CO2 + H2O</text>
        <dbReference type="Rhea" id="RHEA:16165"/>
        <dbReference type="ChEBI" id="CHEBI:15377"/>
        <dbReference type="ChEBI" id="CHEBI:15379"/>
        <dbReference type="ChEBI" id="CHEBI:16031"/>
        <dbReference type="ChEBI" id="CHEBI:16526"/>
        <dbReference type="ChEBI" id="CHEBI:57912"/>
        <dbReference type="EC" id="1.13.12.3"/>
    </reaction>
</comment>
<sequence length="435" mass="44803">MPLTRRAALIGALLAAPAAKAARRDGPVVVVGAGAAGLAAADILRQAGRAFTVIEARNRIGGRAYTEIGLGPDCPFDAGAEYVHWAECNPWRAIAERDGVRIAGQEGWARTLFVDGHPATDSERNRRRAAFSGLDAALKPVAGPDRSLAEAAAVAGPDMVQAAAGLSRLSLGEEPDRVSLLDYDRLWSGTDLWLDGYGSLVRRRFAMMPVALGTAATGIDWSGGGVRVTTPGGILDAAAVILTVPVGVLASGAIHFTPDLPAPTRDALGGLGMGAYSKVGLRLDPARIDLKALGDAVSVARRGEQDRTIYFEVSPFDRPLAVANIGGDGSRALCELGEAAAVAEVTDRLVAILGTQARGAVTAGKLAGWWTDPYARGSYSIARPGHADARAALQAGIGERIFLAGEAYAGGGAMTVGGATLDGERAGQAVLRMLG</sequence>
<proteinExistence type="inferred from homology"/>
<dbReference type="EC" id="1.13.12.3" evidence="3"/>
<comment type="pathway">
    <text evidence="1">Plant hormone metabolism; auxin biosynthesis.</text>
</comment>
<dbReference type="EMBL" id="BPQG01000006">
    <property type="protein sequence ID" value="GJD42588.1"/>
    <property type="molecule type" value="Genomic_DNA"/>
</dbReference>
<dbReference type="InterPro" id="IPR050281">
    <property type="entry name" value="Flavin_monoamine_oxidase"/>
</dbReference>
<keyword evidence="10" id="KW-1185">Reference proteome</keyword>
<gene>
    <name evidence="9" type="primary">pao_1</name>
    <name evidence="9" type="ORF">AFCDBAGC_0426</name>
</gene>
<evidence type="ECO:0000256" key="6">
    <source>
        <dbReference type="ARBA" id="ARBA00047321"/>
    </source>
</evidence>
<dbReference type="RefSeq" id="WP_147762686.1">
    <property type="nucleotide sequence ID" value="NZ_BPQG01000006.1"/>
</dbReference>
<dbReference type="Pfam" id="PF01593">
    <property type="entry name" value="Amino_oxidase"/>
    <property type="match status" value="1"/>
</dbReference>
<dbReference type="PANTHER" id="PTHR10742:SF410">
    <property type="entry name" value="LYSINE-SPECIFIC HISTONE DEMETHYLASE 2"/>
    <property type="match status" value="1"/>
</dbReference>
<evidence type="ECO:0000256" key="3">
    <source>
        <dbReference type="ARBA" id="ARBA00012535"/>
    </source>
</evidence>
<dbReference type="InterPro" id="IPR036188">
    <property type="entry name" value="FAD/NAD-bd_sf"/>
</dbReference>
<evidence type="ECO:0000256" key="7">
    <source>
        <dbReference type="SAM" id="SignalP"/>
    </source>
</evidence>
<protein>
    <recommendedName>
        <fullName evidence="4">Tryptophan 2-monooxygenase</fullName>
        <ecNumber evidence="3">1.13.12.3</ecNumber>
    </recommendedName>
</protein>
<feature type="chain" id="PRO_5046614833" description="Tryptophan 2-monooxygenase" evidence="7">
    <location>
        <begin position="22"/>
        <end position="435"/>
    </location>
</feature>
<dbReference type="PANTHER" id="PTHR10742">
    <property type="entry name" value="FLAVIN MONOAMINE OXIDASE"/>
    <property type="match status" value="1"/>
</dbReference>
<organism evidence="9 10">
    <name type="scientific">Methylobacterium cerastii</name>
    <dbReference type="NCBI Taxonomy" id="932741"/>
    <lineage>
        <taxon>Bacteria</taxon>
        <taxon>Pseudomonadati</taxon>
        <taxon>Pseudomonadota</taxon>
        <taxon>Alphaproteobacteria</taxon>
        <taxon>Hyphomicrobiales</taxon>
        <taxon>Methylobacteriaceae</taxon>
        <taxon>Methylobacterium</taxon>
    </lineage>
</organism>
<evidence type="ECO:0000256" key="1">
    <source>
        <dbReference type="ARBA" id="ARBA00004814"/>
    </source>
</evidence>
<evidence type="ECO:0000313" key="9">
    <source>
        <dbReference type="EMBL" id="GJD42588.1"/>
    </source>
</evidence>
<dbReference type="InterPro" id="IPR002937">
    <property type="entry name" value="Amino_oxidase"/>
</dbReference>
<keyword evidence="7" id="KW-0732">Signal</keyword>
<accession>A0ABQ4QBK3</accession>
<reference evidence="9 10" key="1">
    <citation type="journal article" date="2021" name="Front. Microbiol.">
        <title>Comprehensive Comparative Genomics and Phenotyping of Methylobacterium Species.</title>
        <authorList>
            <person name="Alessa O."/>
            <person name="Ogura Y."/>
            <person name="Fujitani Y."/>
            <person name="Takami H."/>
            <person name="Hayashi T."/>
            <person name="Sahin N."/>
            <person name="Tani A."/>
        </authorList>
    </citation>
    <scope>NUCLEOTIDE SEQUENCE [LARGE SCALE GENOMIC DNA]</scope>
    <source>
        <strain evidence="9 10">DSM 23679</strain>
    </source>
</reference>
<comment type="similarity">
    <text evidence="2">Belongs to the tryptophan 2-monooxygenase family.</text>
</comment>
<evidence type="ECO:0000256" key="5">
    <source>
        <dbReference type="ARBA" id="ARBA00023070"/>
    </source>
</evidence>
<keyword evidence="5" id="KW-0073">Auxin biosynthesis</keyword>